<sequence>MAQDRDIGIKALKDQGFDLHGGEEIMDAFRPNFLSFLQRSLVIGILTTLGFALVPGLSISFAAQVGLALIIVVLWFFVFDEWQEWRDRGADLWILTNHRLFLVNPREDDSVSWWNLSDIQSVRPVFWWSLRIRARDGRATVMSYVRPDRKLRDRIMQAKDGTSDG</sequence>
<dbReference type="EMBL" id="CP060010">
    <property type="protein sequence ID" value="QTN36682.1"/>
    <property type="molecule type" value="Genomic_DNA"/>
</dbReference>
<evidence type="ECO:0000313" key="3">
    <source>
        <dbReference type="Proteomes" id="UP000665026"/>
    </source>
</evidence>
<feature type="transmembrane region" description="Helical" evidence="1">
    <location>
        <begin position="61"/>
        <end position="79"/>
    </location>
</feature>
<dbReference type="AlphaFoldDB" id="A0A975ERV1"/>
<evidence type="ECO:0000313" key="2">
    <source>
        <dbReference type="EMBL" id="QTN36682.1"/>
    </source>
</evidence>
<feature type="transmembrane region" description="Helical" evidence="1">
    <location>
        <begin position="36"/>
        <end position="55"/>
    </location>
</feature>
<dbReference type="KEGG" id="cact:HZ995_03940"/>
<reference evidence="2" key="1">
    <citation type="submission" date="2020-07" db="EMBL/GenBank/DDBJ databases">
        <title>Genome sequences of bacteria associated with the marine, planktonic diatom Thalassiosira profunda strain ECT2AJA-044.</title>
        <authorList>
            <person name="Gargas C.B."/>
            <person name="Roberts W.R."/>
            <person name="Alverson A.J."/>
        </authorList>
    </citation>
    <scope>NUCLEOTIDE SEQUENCE</scope>
    <source>
        <strain evidence="2">ECT2AJA-044</strain>
    </source>
</reference>
<dbReference type="Proteomes" id="UP000665026">
    <property type="component" value="Chromosome"/>
</dbReference>
<proteinExistence type="predicted"/>
<name>A0A975ERV1_9RHOB</name>
<gene>
    <name evidence="2" type="ORF">HZ995_03940</name>
</gene>
<evidence type="ECO:0000256" key="1">
    <source>
        <dbReference type="SAM" id="Phobius"/>
    </source>
</evidence>
<accession>A0A975ERV1</accession>
<keyword evidence="1" id="KW-1133">Transmembrane helix</keyword>
<dbReference type="RefSeq" id="WP_209357381.1">
    <property type="nucleotide sequence ID" value="NZ_CP060010.1"/>
</dbReference>
<keyword evidence="1" id="KW-0472">Membrane</keyword>
<organism evidence="2 3">
    <name type="scientific">Cognatishimia activa</name>
    <dbReference type="NCBI Taxonomy" id="1715691"/>
    <lineage>
        <taxon>Bacteria</taxon>
        <taxon>Pseudomonadati</taxon>
        <taxon>Pseudomonadota</taxon>
        <taxon>Alphaproteobacteria</taxon>
        <taxon>Rhodobacterales</taxon>
        <taxon>Paracoccaceae</taxon>
        <taxon>Cognatishimia</taxon>
    </lineage>
</organism>
<keyword evidence="1" id="KW-0812">Transmembrane</keyword>
<protein>
    <submittedName>
        <fullName evidence="2">Uncharacterized protein</fullName>
    </submittedName>
</protein>